<dbReference type="EC" id="2.7.7.7" evidence="4"/>
<dbReference type="Pfam" id="PF11799">
    <property type="entry name" value="IMS_C"/>
    <property type="match status" value="1"/>
</dbReference>
<feature type="binding site" evidence="4">
    <location>
        <position position="12"/>
    </location>
    <ligand>
        <name>Mg(2+)</name>
        <dbReference type="ChEBI" id="CHEBI:18420"/>
    </ligand>
</feature>
<dbReference type="Gene3D" id="3.40.1170.60">
    <property type="match status" value="1"/>
</dbReference>
<keyword evidence="4" id="KW-0460">Magnesium</keyword>
<keyword evidence="7" id="KW-1185">Reference proteome</keyword>
<dbReference type="GO" id="GO:0003684">
    <property type="term" value="F:damaged DNA binding"/>
    <property type="evidence" value="ECO:0007669"/>
    <property type="project" value="InterPro"/>
</dbReference>
<name>A0A7X3IJW4_9BACL</name>
<keyword evidence="4" id="KW-0963">Cytoplasm</keyword>
<dbReference type="PANTHER" id="PTHR11076:SF35">
    <property type="entry name" value="DNA REPAIR PROTEIN HOMOLOG YOBH"/>
    <property type="match status" value="1"/>
</dbReference>
<dbReference type="GO" id="GO:0006261">
    <property type="term" value="P:DNA-templated DNA replication"/>
    <property type="evidence" value="ECO:0007669"/>
    <property type="project" value="UniProtKB-UniRule"/>
</dbReference>
<comment type="similarity">
    <text evidence="1 4">Belongs to the DNA polymerase type-Y family.</text>
</comment>
<dbReference type="SUPFAM" id="SSF56672">
    <property type="entry name" value="DNA/RNA polymerases"/>
    <property type="match status" value="1"/>
</dbReference>
<dbReference type="InterPro" id="IPR001126">
    <property type="entry name" value="UmuC"/>
</dbReference>
<reference evidence="6 7" key="1">
    <citation type="submission" date="2019-12" db="EMBL/GenBank/DDBJ databases">
        <title>Paenibacillus sp. nov., an endophytic bacterium isolated from the stem of Dendrobium.</title>
        <authorList>
            <person name="Zhao R."/>
        </authorList>
    </citation>
    <scope>NUCLEOTIDE SEQUENCE [LARGE SCALE GENOMIC DNA]</scope>
    <source>
        <strain evidence="6 7">HJL G12</strain>
    </source>
</reference>
<evidence type="ECO:0000256" key="4">
    <source>
        <dbReference type="HAMAP-Rule" id="MF_01113"/>
    </source>
</evidence>
<feature type="binding site" evidence="4">
    <location>
        <position position="108"/>
    </location>
    <ligand>
        <name>Mg(2+)</name>
        <dbReference type="ChEBI" id="CHEBI:18420"/>
    </ligand>
</feature>
<sequence length="414" mass="46630">MLKKPRTVMLIDMQSFYASVEKAKVPKYKNEPLVVAGDPSRRSGIILAACPIAKSFGVETGEVLWQALQKCPEAVVVQPHMQEYIEVSSHITQIVESFTDLVECYSIDEMFADLTNSMHLFADNAVDMAKQIQQKIYNETGIYARAGIGENKILSKLCCDMIAKKIDGGVYYLRKDELSNFIWKQPIRKMWGIGSRMEKHLYKMGIITIGDLANTPLSKLRKKWGVNGEVIWRVANGLDDSPVTLTTHNQQREIGNGMTLPRDYSEARDIEVVLLDISTEVCRRARQKGYHGSVVSVGISGADFDIRTGFHRQMKLPDPTNITQEVFAIAKRLFYQNWNGLPVRRVGVSLSDLSDSNTYQISIFENSKEHLRAVDRVMDEIKDRFGEISILRASSLTSAGQAMDRAAKIGGHYR</sequence>
<dbReference type="Gene3D" id="1.10.150.20">
    <property type="entry name" value="5' to 3' exonuclease, C-terminal subdomain"/>
    <property type="match status" value="1"/>
</dbReference>
<dbReference type="InterPro" id="IPR024728">
    <property type="entry name" value="PolY_HhH_motif"/>
</dbReference>
<dbReference type="Gene3D" id="3.30.1490.100">
    <property type="entry name" value="DNA polymerase, Y-family, little finger domain"/>
    <property type="match status" value="1"/>
</dbReference>
<gene>
    <name evidence="4" type="primary">dinB</name>
    <name evidence="6" type="ORF">GRF59_14675</name>
</gene>
<keyword evidence="4 6" id="KW-0548">Nucleotidyltransferase</keyword>
<dbReference type="GO" id="GO:0000287">
    <property type="term" value="F:magnesium ion binding"/>
    <property type="evidence" value="ECO:0007669"/>
    <property type="project" value="UniProtKB-UniRule"/>
</dbReference>
<dbReference type="GO" id="GO:0006281">
    <property type="term" value="P:DNA repair"/>
    <property type="evidence" value="ECO:0007669"/>
    <property type="project" value="UniProtKB-UniRule"/>
</dbReference>
<protein>
    <recommendedName>
        <fullName evidence="4">DNA polymerase IV</fullName>
        <shortName evidence="4">Pol IV</shortName>
        <ecNumber evidence="4">2.7.7.7</ecNumber>
    </recommendedName>
</protein>
<comment type="subcellular location">
    <subcellularLocation>
        <location evidence="4">Cytoplasm</location>
    </subcellularLocation>
</comment>
<dbReference type="RefSeq" id="WP_160498474.1">
    <property type="nucleotide sequence ID" value="NZ_WUBI01000002.1"/>
</dbReference>
<dbReference type="GO" id="GO:0005829">
    <property type="term" value="C:cytosol"/>
    <property type="evidence" value="ECO:0007669"/>
    <property type="project" value="TreeGrafter"/>
</dbReference>
<dbReference type="CDD" id="cd01700">
    <property type="entry name" value="PolY_Pol_V_umuC"/>
    <property type="match status" value="1"/>
</dbReference>
<dbReference type="GO" id="GO:0042276">
    <property type="term" value="P:error-prone translesion synthesis"/>
    <property type="evidence" value="ECO:0007669"/>
    <property type="project" value="TreeGrafter"/>
</dbReference>
<evidence type="ECO:0000313" key="6">
    <source>
        <dbReference type="EMBL" id="MWV44863.1"/>
    </source>
</evidence>
<dbReference type="InterPro" id="IPR050116">
    <property type="entry name" value="DNA_polymerase-Y"/>
</dbReference>
<keyword evidence="4" id="KW-0238">DNA-binding</keyword>
<evidence type="ECO:0000259" key="5">
    <source>
        <dbReference type="PROSITE" id="PS50173"/>
    </source>
</evidence>
<dbReference type="InterPro" id="IPR043128">
    <property type="entry name" value="Rev_trsase/Diguanyl_cyclase"/>
</dbReference>
<comment type="catalytic activity">
    <reaction evidence="4">
        <text>DNA(n) + a 2'-deoxyribonucleoside 5'-triphosphate = DNA(n+1) + diphosphate</text>
        <dbReference type="Rhea" id="RHEA:22508"/>
        <dbReference type="Rhea" id="RHEA-COMP:17339"/>
        <dbReference type="Rhea" id="RHEA-COMP:17340"/>
        <dbReference type="ChEBI" id="CHEBI:33019"/>
        <dbReference type="ChEBI" id="CHEBI:61560"/>
        <dbReference type="ChEBI" id="CHEBI:173112"/>
        <dbReference type="EC" id="2.7.7.7"/>
    </reaction>
</comment>
<dbReference type="GO" id="GO:0003887">
    <property type="term" value="F:DNA-directed DNA polymerase activity"/>
    <property type="evidence" value="ECO:0007669"/>
    <property type="project" value="UniProtKB-UniRule"/>
</dbReference>
<dbReference type="InterPro" id="IPR022880">
    <property type="entry name" value="DNApol_IV"/>
</dbReference>
<dbReference type="PROSITE" id="PS50173">
    <property type="entry name" value="UMUC"/>
    <property type="match status" value="1"/>
</dbReference>
<comment type="cofactor">
    <cofactor evidence="4">
        <name>Mg(2+)</name>
        <dbReference type="ChEBI" id="CHEBI:18420"/>
    </cofactor>
    <text evidence="4">Binds 2 magnesium ions per subunit.</text>
</comment>
<dbReference type="Proteomes" id="UP000460318">
    <property type="component" value="Unassembled WGS sequence"/>
</dbReference>
<keyword evidence="4" id="KW-0227">DNA damage</keyword>
<comment type="function">
    <text evidence="4">Poorly processive, error-prone DNA polymerase involved in untargeted mutagenesis. Copies undamaged DNA at stalled replication forks, which arise in vivo from mismatched or misaligned primer ends. These misaligned primers can be extended by PolIV. Exhibits no 3'-5' exonuclease (proofreading) activity. May be involved in translesional synthesis, in conjunction with the beta clamp from PolIII.</text>
</comment>
<comment type="caution">
    <text evidence="6">The sequence shown here is derived from an EMBL/GenBank/DDBJ whole genome shotgun (WGS) entry which is preliminary data.</text>
</comment>
<organism evidence="6 7">
    <name type="scientific">Paenibacillus dendrobii</name>
    <dbReference type="NCBI Taxonomy" id="2691084"/>
    <lineage>
        <taxon>Bacteria</taxon>
        <taxon>Bacillati</taxon>
        <taxon>Bacillota</taxon>
        <taxon>Bacilli</taxon>
        <taxon>Bacillales</taxon>
        <taxon>Paenibacillaceae</taxon>
        <taxon>Paenibacillus</taxon>
    </lineage>
</organism>
<dbReference type="InterPro" id="IPR036775">
    <property type="entry name" value="DNA_pol_Y-fam_lit_finger_sf"/>
</dbReference>
<dbReference type="InterPro" id="IPR043502">
    <property type="entry name" value="DNA/RNA_pol_sf"/>
</dbReference>
<feature type="domain" description="UmuC" evidence="5">
    <location>
        <begin position="8"/>
        <end position="194"/>
    </location>
</feature>
<dbReference type="SUPFAM" id="SSF100879">
    <property type="entry name" value="Lesion bypass DNA polymerase (Y-family), little finger domain"/>
    <property type="match status" value="1"/>
</dbReference>
<evidence type="ECO:0000256" key="3">
    <source>
        <dbReference type="ARBA" id="ARBA00022932"/>
    </source>
</evidence>
<dbReference type="Pfam" id="PF00817">
    <property type="entry name" value="IMS"/>
    <property type="match status" value="1"/>
</dbReference>
<proteinExistence type="inferred from homology"/>
<evidence type="ECO:0000256" key="1">
    <source>
        <dbReference type="ARBA" id="ARBA00010945"/>
    </source>
</evidence>
<dbReference type="EMBL" id="WUBI01000002">
    <property type="protein sequence ID" value="MWV44863.1"/>
    <property type="molecule type" value="Genomic_DNA"/>
</dbReference>
<keyword evidence="3 4" id="KW-0239">DNA-directed DNA polymerase</keyword>
<feature type="site" description="Substrate discrimination" evidence="4">
    <location>
        <position position="17"/>
    </location>
</feature>
<keyword evidence="4 6" id="KW-0808">Transferase</keyword>
<dbReference type="Gene3D" id="3.30.70.270">
    <property type="match status" value="1"/>
</dbReference>
<keyword evidence="4" id="KW-0235">DNA replication</keyword>
<keyword evidence="4" id="KW-0234">DNA repair</keyword>
<dbReference type="PANTHER" id="PTHR11076">
    <property type="entry name" value="DNA REPAIR POLYMERASE UMUC / TRANSFERASE FAMILY MEMBER"/>
    <property type="match status" value="1"/>
</dbReference>
<comment type="subunit">
    <text evidence="4">Monomer.</text>
</comment>
<dbReference type="Pfam" id="PF11798">
    <property type="entry name" value="IMS_HHH"/>
    <property type="match status" value="1"/>
</dbReference>
<evidence type="ECO:0000313" key="7">
    <source>
        <dbReference type="Proteomes" id="UP000460318"/>
    </source>
</evidence>
<dbReference type="GO" id="GO:0009432">
    <property type="term" value="P:SOS response"/>
    <property type="evidence" value="ECO:0007669"/>
    <property type="project" value="TreeGrafter"/>
</dbReference>
<keyword evidence="4" id="KW-0479">Metal-binding</keyword>
<evidence type="ECO:0000256" key="2">
    <source>
        <dbReference type="ARBA" id="ARBA00022457"/>
    </source>
</evidence>
<keyword evidence="2 4" id="KW-0515">Mutator protein</keyword>
<accession>A0A7X3IJW4</accession>
<dbReference type="InterPro" id="IPR017961">
    <property type="entry name" value="DNA_pol_Y-fam_little_finger"/>
</dbReference>
<dbReference type="AlphaFoldDB" id="A0A7X3IJW4"/>
<dbReference type="HAMAP" id="MF_01113">
    <property type="entry name" value="DNApol_IV"/>
    <property type="match status" value="1"/>
</dbReference>
<dbReference type="NCBIfam" id="NF002848">
    <property type="entry name" value="PRK03103.1"/>
    <property type="match status" value="1"/>
</dbReference>
<feature type="active site" evidence="4">
    <location>
        <position position="109"/>
    </location>
</feature>